<dbReference type="InterPro" id="IPR001465">
    <property type="entry name" value="Malate_synthase_TIM"/>
</dbReference>
<comment type="catalytic activity">
    <reaction evidence="6 9">
        <text>glyoxylate + acetyl-CoA + H2O = (S)-malate + CoA + H(+)</text>
        <dbReference type="Rhea" id="RHEA:18181"/>
        <dbReference type="ChEBI" id="CHEBI:15377"/>
        <dbReference type="ChEBI" id="CHEBI:15378"/>
        <dbReference type="ChEBI" id="CHEBI:15589"/>
        <dbReference type="ChEBI" id="CHEBI:36655"/>
        <dbReference type="ChEBI" id="CHEBI:57287"/>
        <dbReference type="ChEBI" id="CHEBI:57288"/>
        <dbReference type="EC" id="2.3.3.9"/>
    </reaction>
</comment>
<feature type="active site" description="Proton donor" evidence="8">
    <location>
        <position position="455"/>
    </location>
</feature>
<dbReference type="UniPathway" id="UPA00703">
    <property type="reaction ID" value="UER00720"/>
</dbReference>
<dbReference type="Pfam" id="PF20659">
    <property type="entry name" value="MS_C"/>
    <property type="match status" value="1"/>
</dbReference>
<dbReference type="Gene3D" id="3.20.20.360">
    <property type="entry name" value="Malate synthase, domain 3"/>
    <property type="match status" value="1"/>
</dbReference>
<evidence type="ECO:0000256" key="4">
    <source>
        <dbReference type="ARBA" id="ARBA00022532"/>
    </source>
</evidence>
<organism evidence="13 14">
    <name type="scientific">Brachybacterium avium</name>
    <dbReference type="NCBI Taxonomy" id="2017485"/>
    <lineage>
        <taxon>Bacteria</taxon>
        <taxon>Bacillati</taxon>
        <taxon>Actinomycetota</taxon>
        <taxon>Actinomycetes</taxon>
        <taxon>Micrococcales</taxon>
        <taxon>Dermabacteraceae</taxon>
        <taxon>Brachybacterium</taxon>
    </lineage>
</organism>
<dbReference type="Gene3D" id="1.20.1220.12">
    <property type="entry name" value="Malate synthase, domain III"/>
    <property type="match status" value="1"/>
</dbReference>
<accession>A0A220UE76</accession>
<dbReference type="Proteomes" id="UP000198398">
    <property type="component" value="Chromosome"/>
</dbReference>
<feature type="domain" description="Malate synthase TIM barrel" evidence="10">
    <location>
        <begin position="168"/>
        <end position="413"/>
    </location>
</feature>
<dbReference type="PANTHER" id="PTHR42902:SF1">
    <property type="entry name" value="MALATE SYNTHASE 1-RELATED"/>
    <property type="match status" value="1"/>
</dbReference>
<dbReference type="InterPro" id="IPR048355">
    <property type="entry name" value="MS_C"/>
</dbReference>
<dbReference type="GO" id="GO:0006097">
    <property type="term" value="P:glyoxylate cycle"/>
    <property type="evidence" value="ECO:0007669"/>
    <property type="project" value="UniProtKB-UniPathway"/>
</dbReference>
<protein>
    <recommendedName>
        <fullName evidence="7 9">Malate synthase</fullName>
        <ecNumber evidence="2 9">2.3.3.9</ecNumber>
    </recommendedName>
</protein>
<name>A0A220UE76_9MICO</name>
<dbReference type="AlphaFoldDB" id="A0A220UE76"/>
<dbReference type="SUPFAM" id="SSF51645">
    <property type="entry name" value="Malate synthase G"/>
    <property type="match status" value="1"/>
</dbReference>
<dbReference type="EMBL" id="CP022316">
    <property type="protein sequence ID" value="ASK66447.1"/>
    <property type="molecule type" value="Genomic_DNA"/>
</dbReference>
<keyword evidence="5 9" id="KW-0808">Transferase</keyword>
<gene>
    <name evidence="13" type="ORF">CFK39_12170</name>
</gene>
<evidence type="ECO:0000256" key="1">
    <source>
        <dbReference type="ARBA" id="ARBA00006394"/>
    </source>
</evidence>
<evidence type="ECO:0000256" key="7">
    <source>
        <dbReference type="ARBA" id="ARBA00068441"/>
    </source>
</evidence>
<dbReference type="NCBIfam" id="TIGR01344">
    <property type="entry name" value="malate_syn_A"/>
    <property type="match status" value="1"/>
</dbReference>
<proteinExistence type="inferred from homology"/>
<evidence type="ECO:0000256" key="8">
    <source>
        <dbReference type="PIRSR" id="PIRSR001363-1"/>
    </source>
</evidence>
<dbReference type="FunFam" id="1.20.1220.12:FF:000001">
    <property type="entry name" value="Malate synthase"/>
    <property type="match status" value="1"/>
</dbReference>
<dbReference type="FunFam" id="3.20.20.360:FF:000001">
    <property type="entry name" value="Malate synthase"/>
    <property type="match status" value="1"/>
</dbReference>
<evidence type="ECO:0000256" key="9">
    <source>
        <dbReference type="RuleBase" id="RU000555"/>
    </source>
</evidence>
<dbReference type="InterPro" id="IPR011076">
    <property type="entry name" value="Malate_synth_sf"/>
</dbReference>
<evidence type="ECO:0000313" key="14">
    <source>
        <dbReference type="Proteomes" id="UP000198398"/>
    </source>
</evidence>
<reference evidence="14" key="1">
    <citation type="submission" date="2017-07" db="EMBL/GenBank/DDBJ databases">
        <title>Brachybacterium sp. VR2415.</title>
        <authorList>
            <person name="Tak E.J."/>
            <person name="Bae J.-W."/>
        </authorList>
    </citation>
    <scope>NUCLEOTIDE SEQUENCE [LARGE SCALE GENOMIC DNA]</scope>
    <source>
        <strain evidence="14">VR2415</strain>
    </source>
</reference>
<dbReference type="RefSeq" id="WP_089065687.1">
    <property type="nucleotide sequence ID" value="NZ_CP022316.1"/>
</dbReference>
<feature type="active site" description="Proton acceptor" evidence="8">
    <location>
        <position position="171"/>
    </location>
</feature>
<dbReference type="GO" id="GO:0005737">
    <property type="term" value="C:cytoplasm"/>
    <property type="evidence" value="ECO:0007669"/>
    <property type="project" value="TreeGrafter"/>
</dbReference>
<dbReference type="InterPro" id="IPR048356">
    <property type="entry name" value="MS_N"/>
</dbReference>
<evidence type="ECO:0000259" key="10">
    <source>
        <dbReference type="Pfam" id="PF01274"/>
    </source>
</evidence>
<dbReference type="PROSITE" id="PS00510">
    <property type="entry name" value="MALATE_SYNTHASE"/>
    <property type="match status" value="1"/>
</dbReference>
<evidence type="ECO:0000256" key="3">
    <source>
        <dbReference type="ARBA" id="ARBA00022435"/>
    </source>
</evidence>
<keyword evidence="3 9" id="KW-0329">Glyoxylate bypass</keyword>
<dbReference type="Pfam" id="PF20656">
    <property type="entry name" value="MS_N"/>
    <property type="match status" value="1"/>
</dbReference>
<dbReference type="InterPro" id="IPR044856">
    <property type="entry name" value="Malate_synth_C_sf"/>
</dbReference>
<evidence type="ECO:0000313" key="13">
    <source>
        <dbReference type="EMBL" id="ASK66447.1"/>
    </source>
</evidence>
<dbReference type="InterPro" id="IPR046363">
    <property type="entry name" value="MS_N_TIM-barrel_dom"/>
</dbReference>
<dbReference type="PANTHER" id="PTHR42902">
    <property type="entry name" value="MALATE SYNTHASE"/>
    <property type="match status" value="1"/>
</dbReference>
<comment type="similarity">
    <text evidence="1 9">Belongs to the malate synthase family.</text>
</comment>
<dbReference type="PIRSF" id="PIRSF001363">
    <property type="entry name" value="Malate_synth"/>
    <property type="match status" value="1"/>
</dbReference>
<keyword evidence="4 9" id="KW-0816">Tricarboxylic acid cycle</keyword>
<dbReference type="CDD" id="cd00727">
    <property type="entry name" value="malate_synt_A"/>
    <property type="match status" value="1"/>
</dbReference>
<evidence type="ECO:0000256" key="6">
    <source>
        <dbReference type="ARBA" id="ARBA00047918"/>
    </source>
</evidence>
<evidence type="ECO:0000256" key="5">
    <source>
        <dbReference type="ARBA" id="ARBA00022679"/>
    </source>
</evidence>
<feature type="domain" description="Malate synthase N-terminal" evidence="11">
    <location>
        <begin position="21"/>
        <end position="71"/>
    </location>
</feature>
<dbReference type="KEGG" id="brv:CFK39_12170"/>
<evidence type="ECO:0000259" key="11">
    <source>
        <dbReference type="Pfam" id="PF20656"/>
    </source>
</evidence>
<sequence length="543" mass="60423">MTTTTRTTATLEATVPEGLEHAEEILSTEALDFVALLHERFDACRHELLALRTEKRQQASASGRLDFLPETRAIREDDSWTVAAAPPALQDRRVEMTGPAAPAKMAINALNSGAKVWLADLEDASSPTWANQIGGIRNLRDAARGSLAFTSPEGKEYRLREDAPTAVVVTRPRGLHLPEHNVRIGGESASASLVDFGLHFFHTAKQLLENGHGPYYYLPKLESHLEARLWDEVFTVAEEHLGIEHGTVRATVLIETIPAAFEMEEILYELRDHASGLNAGRWDYLFSIIKTFRDAGERFILADRSSVTMTAPLMRAYTDLLVKTCHRRGAVAMGGMAAFIPNRREPEVTAAAFDKVRQDKTREAGDGFDGSWVAHPDLVSTCREVFDEVLGDRPNQIDRTREDVEVTADQLLDVASAGSVRTEEELHQNLYVAFRYVAVWLSGNGAVAINNLMEDAATAEISRSQIWQQIHNGIVYQDTGNKATIELVREAIGTQREVLHEEFGDEVFTQYVEPAIELVTQLVLETEYLDFLTLPAYEVLGDR</sequence>
<dbReference type="GO" id="GO:0004474">
    <property type="term" value="F:malate synthase activity"/>
    <property type="evidence" value="ECO:0007669"/>
    <property type="project" value="UniProtKB-EC"/>
</dbReference>
<dbReference type="InterPro" id="IPR019830">
    <property type="entry name" value="Malate_synthase_CS"/>
</dbReference>
<evidence type="ECO:0000256" key="2">
    <source>
        <dbReference type="ARBA" id="ARBA00012636"/>
    </source>
</evidence>
<dbReference type="InterPro" id="IPR006252">
    <property type="entry name" value="Malate_synthA"/>
</dbReference>
<keyword evidence="14" id="KW-1185">Reference proteome</keyword>
<evidence type="ECO:0000259" key="12">
    <source>
        <dbReference type="Pfam" id="PF20659"/>
    </source>
</evidence>
<comment type="pathway">
    <text evidence="9">Carbohydrate metabolism; glyoxylate cycle; (S)-malate from isocitrate: step 2/2.</text>
</comment>
<dbReference type="GO" id="GO:0006099">
    <property type="term" value="P:tricarboxylic acid cycle"/>
    <property type="evidence" value="ECO:0007669"/>
    <property type="project" value="UniProtKB-KW"/>
</dbReference>
<dbReference type="Pfam" id="PF01274">
    <property type="entry name" value="MS_TIM-barrel"/>
    <property type="match status" value="1"/>
</dbReference>
<feature type="domain" description="Malate synthase C-terminal" evidence="12">
    <location>
        <begin position="421"/>
        <end position="539"/>
    </location>
</feature>
<dbReference type="OrthoDB" id="9768429at2"/>
<dbReference type="EC" id="2.3.3.9" evidence="2 9"/>